<sequence>MKICILVLNNFGTLGGVQIATLNLAEQLIQLGHEVHIVTFAPNKKPFCNLDNNLYKVHIIHPIIPIKNPYFSFLGIILYIFPSFKVVRKVGADIVHVQHFSPALSAYIIKKVLKIPYVISVHGENNCYTERGPIVSAVLKWIRPLLPEIQNAAAIVSLTQNTKKDIEKCFKKESIVIPNGVNLKLFTLNKDRPFLDPLVPRIICISRLNEQKGIEYALHAVKLLKKDFPRIKLIIIGDGECRHSLEDQAIDLKLANNVIFLGEVPNEDLVKHLYDSNVFLLPSFREGFSLSLLEAMASGLPVVATPVGSNPLIKIWNNGYLVPIKDSGAIYHAIRGIISDPEKWEIFSRNSIKNAQKYSWEKVAKKYEEQYYLILGKYQK</sequence>
<dbReference type="AlphaFoldDB" id="B8GJT7"/>
<dbReference type="PANTHER" id="PTHR45947">
    <property type="entry name" value="SULFOQUINOVOSYL TRANSFERASE SQD2"/>
    <property type="match status" value="1"/>
</dbReference>
<name>B8GJT7_METPE</name>
<evidence type="ECO:0000259" key="1">
    <source>
        <dbReference type="Pfam" id="PF00534"/>
    </source>
</evidence>
<dbReference type="eggNOG" id="arCOG01403">
    <property type="taxonomic scope" value="Archaea"/>
</dbReference>
<proteinExistence type="predicted"/>
<dbReference type="CDD" id="cd03801">
    <property type="entry name" value="GT4_PimA-like"/>
    <property type="match status" value="1"/>
</dbReference>
<evidence type="ECO:0000259" key="2">
    <source>
        <dbReference type="Pfam" id="PF13439"/>
    </source>
</evidence>
<keyword evidence="3" id="KW-0808">Transferase</keyword>
<evidence type="ECO:0000313" key="4">
    <source>
        <dbReference type="Proteomes" id="UP000002457"/>
    </source>
</evidence>
<dbReference type="InterPro" id="IPR001296">
    <property type="entry name" value="Glyco_trans_1"/>
</dbReference>
<dbReference type="SUPFAM" id="SSF53756">
    <property type="entry name" value="UDP-Glycosyltransferase/glycogen phosphorylase"/>
    <property type="match status" value="1"/>
</dbReference>
<dbReference type="PANTHER" id="PTHR45947:SF3">
    <property type="entry name" value="SULFOQUINOVOSYL TRANSFERASE SQD2"/>
    <property type="match status" value="1"/>
</dbReference>
<dbReference type="Proteomes" id="UP000002457">
    <property type="component" value="Chromosome"/>
</dbReference>
<dbReference type="GO" id="GO:0016757">
    <property type="term" value="F:glycosyltransferase activity"/>
    <property type="evidence" value="ECO:0007669"/>
    <property type="project" value="InterPro"/>
</dbReference>
<dbReference type="HOGENOM" id="CLU_009583_2_2_2"/>
<feature type="domain" description="Glycosyltransferase subfamily 4-like N-terminal" evidence="2">
    <location>
        <begin position="15"/>
        <end position="184"/>
    </location>
</feature>
<dbReference type="KEGG" id="mpl:Mpal_0362"/>
<dbReference type="InterPro" id="IPR028098">
    <property type="entry name" value="Glyco_trans_4-like_N"/>
</dbReference>
<dbReference type="STRING" id="521011.Mpal_0362"/>
<dbReference type="Pfam" id="PF00534">
    <property type="entry name" value="Glycos_transf_1"/>
    <property type="match status" value="1"/>
</dbReference>
<accession>B8GJT7</accession>
<organism evidence="3 4">
    <name type="scientific">Methanosphaerula palustris (strain ATCC BAA-1556 / DSM 19958 / E1-9c)</name>
    <dbReference type="NCBI Taxonomy" id="521011"/>
    <lineage>
        <taxon>Archaea</taxon>
        <taxon>Methanobacteriati</taxon>
        <taxon>Methanobacteriota</taxon>
        <taxon>Stenosarchaea group</taxon>
        <taxon>Methanomicrobia</taxon>
        <taxon>Methanomicrobiales</taxon>
        <taxon>Methanoregulaceae</taxon>
        <taxon>Methanosphaerula</taxon>
    </lineage>
</organism>
<keyword evidence="4" id="KW-1185">Reference proteome</keyword>
<dbReference type="InterPro" id="IPR050194">
    <property type="entry name" value="Glycosyltransferase_grp1"/>
</dbReference>
<dbReference type="Gene3D" id="3.40.50.2000">
    <property type="entry name" value="Glycogen Phosphorylase B"/>
    <property type="match status" value="2"/>
</dbReference>
<protein>
    <submittedName>
        <fullName evidence="3">Glycosyl transferase group 1</fullName>
    </submittedName>
</protein>
<reference evidence="3 4" key="1">
    <citation type="journal article" date="2015" name="Genome Announc.">
        <title>Complete Genome Sequence of Methanosphaerula palustris E1-9CT, a Hydrogenotrophic Methanogen Isolated from a Minerotrophic Fen Peatland.</title>
        <authorList>
            <person name="Cadillo-Quiroz H."/>
            <person name="Browne P."/>
            <person name="Kyrpides N."/>
            <person name="Woyke T."/>
            <person name="Goodwin L."/>
            <person name="Detter C."/>
            <person name="Yavitt J.B."/>
            <person name="Zinder S.H."/>
        </authorList>
    </citation>
    <scope>NUCLEOTIDE SEQUENCE [LARGE SCALE GENOMIC DNA]</scope>
    <source>
        <strain evidence="4">ATCC BAA-1556 / DSM 19958 / E1-9c</strain>
    </source>
</reference>
<dbReference type="EMBL" id="CP001338">
    <property type="protein sequence ID" value="ACL15741.1"/>
    <property type="molecule type" value="Genomic_DNA"/>
</dbReference>
<feature type="domain" description="Glycosyl transferase family 1" evidence="1">
    <location>
        <begin position="200"/>
        <end position="353"/>
    </location>
</feature>
<gene>
    <name evidence="3" type="ordered locus">Mpal_0362</name>
</gene>
<dbReference type="Pfam" id="PF13439">
    <property type="entry name" value="Glyco_transf_4"/>
    <property type="match status" value="1"/>
</dbReference>
<dbReference type="CAZy" id="GT4">
    <property type="family name" value="Glycosyltransferase Family 4"/>
</dbReference>
<evidence type="ECO:0000313" key="3">
    <source>
        <dbReference type="EMBL" id="ACL15741.1"/>
    </source>
</evidence>